<comment type="caution">
    <text evidence="2">The sequence shown here is derived from an EMBL/GenBank/DDBJ whole genome shotgun (WGS) entry which is preliminary data.</text>
</comment>
<protein>
    <submittedName>
        <fullName evidence="2">Uncharacterized protein</fullName>
    </submittedName>
</protein>
<name>C8NDI9_CARH6</name>
<keyword evidence="1" id="KW-0472">Membrane</keyword>
<proteinExistence type="predicted"/>
<dbReference type="AlphaFoldDB" id="C8NDI9"/>
<dbReference type="Proteomes" id="UP000004870">
    <property type="component" value="Unassembled WGS sequence"/>
</dbReference>
<dbReference type="HOGENOM" id="CLU_2951784_0_0_6"/>
<gene>
    <name evidence="2" type="ORF">HMPREF0198_2567</name>
</gene>
<evidence type="ECO:0000256" key="1">
    <source>
        <dbReference type="SAM" id="Phobius"/>
    </source>
</evidence>
<keyword evidence="1" id="KW-1133">Transmembrane helix</keyword>
<accession>C8NDI9</accession>
<feature type="transmembrane region" description="Helical" evidence="1">
    <location>
        <begin position="34"/>
        <end position="53"/>
    </location>
</feature>
<organism evidence="2 3">
    <name type="scientific">Cardiobacterium hominis (strain ATCC 15826 / DSM 8339 / NCTC 10426 / 6573)</name>
    <dbReference type="NCBI Taxonomy" id="638300"/>
    <lineage>
        <taxon>Bacteria</taxon>
        <taxon>Pseudomonadati</taxon>
        <taxon>Pseudomonadota</taxon>
        <taxon>Gammaproteobacteria</taxon>
        <taxon>Cardiobacteriales</taxon>
        <taxon>Cardiobacteriaceae</taxon>
        <taxon>Cardiobacterium</taxon>
    </lineage>
</organism>
<dbReference type="EMBL" id="ACKY01000138">
    <property type="protein sequence ID" value="EEV87328.1"/>
    <property type="molecule type" value="Genomic_DNA"/>
</dbReference>
<keyword evidence="1" id="KW-0812">Transmembrane</keyword>
<evidence type="ECO:0000313" key="3">
    <source>
        <dbReference type="Proteomes" id="UP000004870"/>
    </source>
</evidence>
<keyword evidence="3" id="KW-1185">Reference proteome</keyword>
<sequence>MMRKYSFISLVVLYAIILFGLNYIIRIFQIQEPYHTIIMIMGFVLIGLLNVVFGKFFPK</sequence>
<evidence type="ECO:0000313" key="2">
    <source>
        <dbReference type="EMBL" id="EEV87328.1"/>
    </source>
</evidence>
<feature type="transmembrane region" description="Helical" evidence="1">
    <location>
        <begin position="7"/>
        <end position="28"/>
    </location>
</feature>
<reference evidence="2 3" key="1">
    <citation type="submission" date="2009-08" db="EMBL/GenBank/DDBJ databases">
        <authorList>
            <person name="Qin X."/>
            <person name="Bachman B."/>
            <person name="Battles P."/>
            <person name="Bell A."/>
            <person name="Bess C."/>
            <person name="Bickham C."/>
            <person name="Chaboub L."/>
            <person name="Chen D."/>
            <person name="Coyle M."/>
            <person name="Deiros D.R."/>
            <person name="Dinh H."/>
            <person name="Forbes L."/>
            <person name="Fowler G."/>
            <person name="Francisco L."/>
            <person name="Fu Q."/>
            <person name="Gubbala S."/>
            <person name="Hale W."/>
            <person name="Han Y."/>
            <person name="Hemphill L."/>
            <person name="Highlander S.K."/>
            <person name="Hirani K."/>
            <person name="Hogues M."/>
            <person name="Jackson L."/>
            <person name="Jakkamsetti A."/>
            <person name="Javaid M."/>
            <person name="Jiang H."/>
            <person name="Korchina V."/>
            <person name="Kovar C."/>
            <person name="Lara F."/>
            <person name="Lee S."/>
            <person name="Mata R."/>
            <person name="Mathew T."/>
            <person name="Moen C."/>
            <person name="Morales K."/>
            <person name="Munidasa M."/>
            <person name="Nazareth L."/>
            <person name="Ngo R."/>
            <person name="Nguyen L."/>
            <person name="Okwuonu G."/>
            <person name="Ongeri F."/>
            <person name="Patil S."/>
            <person name="Petrosino J."/>
            <person name="Pham C."/>
            <person name="Pham P."/>
            <person name="Pu L.-L."/>
            <person name="Puazo M."/>
            <person name="Raj R."/>
            <person name="Reid J."/>
            <person name="Rouhana J."/>
            <person name="Saada N."/>
            <person name="Shang Y."/>
            <person name="Simmons D."/>
            <person name="Thornton R."/>
            <person name="Warren J."/>
            <person name="Weissenberger G."/>
            <person name="Zhang J."/>
            <person name="Zhang L."/>
            <person name="Zhou C."/>
            <person name="Zhu D."/>
            <person name="Muzny D."/>
            <person name="Worley K."/>
            <person name="Gibbs R."/>
        </authorList>
    </citation>
    <scope>NUCLEOTIDE SEQUENCE [LARGE SCALE GENOMIC DNA]</scope>
    <source>
        <strain evidence="3">ATCC 15826 / DSM 8339 / NCTC 10426 / 6573</strain>
    </source>
</reference>